<name>A0A0A9GVX4_ARUDO</name>
<proteinExistence type="predicted"/>
<reference evidence="1" key="2">
    <citation type="journal article" date="2015" name="Data Brief">
        <title>Shoot transcriptome of the giant reed, Arundo donax.</title>
        <authorList>
            <person name="Barrero R.A."/>
            <person name="Guerrero F.D."/>
            <person name="Moolhuijzen P."/>
            <person name="Goolsby J.A."/>
            <person name="Tidwell J."/>
            <person name="Bellgard S.E."/>
            <person name="Bellgard M.I."/>
        </authorList>
    </citation>
    <scope>NUCLEOTIDE SEQUENCE</scope>
    <source>
        <tissue evidence="1">Shoot tissue taken approximately 20 cm above the soil surface</tissue>
    </source>
</reference>
<dbReference type="AlphaFoldDB" id="A0A0A9GVX4"/>
<protein>
    <submittedName>
        <fullName evidence="1">Uncharacterized protein</fullName>
    </submittedName>
</protein>
<organism evidence="1">
    <name type="scientific">Arundo donax</name>
    <name type="common">Giant reed</name>
    <name type="synonym">Donax arundinaceus</name>
    <dbReference type="NCBI Taxonomy" id="35708"/>
    <lineage>
        <taxon>Eukaryota</taxon>
        <taxon>Viridiplantae</taxon>
        <taxon>Streptophyta</taxon>
        <taxon>Embryophyta</taxon>
        <taxon>Tracheophyta</taxon>
        <taxon>Spermatophyta</taxon>
        <taxon>Magnoliopsida</taxon>
        <taxon>Liliopsida</taxon>
        <taxon>Poales</taxon>
        <taxon>Poaceae</taxon>
        <taxon>PACMAD clade</taxon>
        <taxon>Arundinoideae</taxon>
        <taxon>Arundineae</taxon>
        <taxon>Arundo</taxon>
    </lineage>
</organism>
<accession>A0A0A9GVX4</accession>
<evidence type="ECO:0000313" key="1">
    <source>
        <dbReference type="EMBL" id="JAE27699.1"/>
    </source>
</evidence>
<sequence>MLWTCSSFIMWTIPSALNNRYSLSLFTTTQNTQPFAFSLFFLPSIHNRRQ</sequence>
<reference evidence="1" key="1">
    <citation type="submission" date="2014-09" db="EMBL/GenBank/DDBJ databases">
        <authorList>
            <person name="Magalhaes I.L.F."/>
            <person name="Oliveira U."/>
            <person name="Santos F.R."/>
            <person name="Vidigal T.H.D.A."/>
            <person name="Brescovit A.D."/>
            <person name="Santos A.J."/>
        </authorList>
    </citation>
    <scope>NUCLEOTIDE SEQUENCE</scope>
    <source>
        <tissue evidence="1">Shoot tissue taken approximately 20 cm above the soil surface</tissue>
    </source>
</reference>
<dbReference type="EMBL" id="GBRH01170197">
    <property type="protein sequence ID" value="JAE27699.1"/>
    <property type="molecule type" value="Transcribed_RNA"/>
</dbReference>